<proteinExistence type="predicted"/>
<dbReference type="EnsemblMetazoa" id="XM_011671294">
    <property type="protein sequence ID" value="XP_011669596"/>
    <property type="gene ID" value="LOC105440774"/>
</dbReference>
<dbReference type="KEGG" id="spu:105440774"/>
<dbReference type="OrthoDB" id="2148946at2759"/>
<dbReference type="PANTHER" id="PTHR46270">
    <property type="entry name" value="ARMADILLO-TYPE FOLD-RELATED"/>
    <property type="match status" value="1"/>
</dbReference>
<dbReference type="GeneID" id="105440774"/>
<dbReference type="InterPro" id="IPR011989">
    <property type="entry name" value="ARM-like"/>
</dbReference>
<feature type="repeat" description="ARM" evidence="1">
    <location>
        <begin position="157"/>
        <end position="185"/>
    </location>
</feature>
<dbReference type="InterPro" id="IPR000225">
    <property type="entry name" value="Armadillo"/>
</dbReference>
<organism evidence="3 4">
    <name type="scientific">Strongylocentrotus purpuratus</name>
    <name type="common">Purple sea urchin</name>
    <dbReference type="NCBI Taxonomy" id="7668"/>
    <lineage>
        <taxon>Eukaryota</taxon>
        <taxon>Metazoa</taxon>
        <taxon>Echinodermata</taxon>
        <taxon>Eleutherozoa</taxon>
        <taxon>Echinozoa</taxon>
        <taxon>Echinoidea</taxon>
        <taxon>Euechinoidea</taxon>
        <taxon>Echinacea</taxon>
        <taxon>Camarodonta</taxon>
        <taxon>Echinidea</taxon>
        <taxon>Strongylocentrotidae</taxon>
        <taxon>Strongylocentrotus</taxon>
    </lineage>
</organism>
<dbReference type="PROSITE" id="PS50176">
    <property type="entry name" value="ARM_REPEAT"/>
    <property type="match status" value="1"/>
</dbReference>
<dbReference type="RefSeq" id="XP_011669596.2">
    <property type="nucleotide sequence ID" value="XM_011671294.2"/>
</dbReference>
<name>A0A7M7HLC5_STRPU</name>
<evidence type="ECO:0000256" key="1">
    <source>
        <dbReference type="PROSITE-ProRule" id="PRU00259"/>
    </source>
</evidence>
<dbReference type="Proteomes" id="UP000007110">
    <property type="component" value="Unassembled WGS sequence"/>
</dbReference>
<protein>
    <submittedName>
        <fullName evidence="3">Uncharacterized protein</fullName>
    </submittedName>
</protein>
<dbReference type="AlphaFoldDB" id="A0A7M7HLC5"/>
<evidence type="ECO:0000256" key="2">
    <source>
        <dbReference type="SAM" id="MobiDB-lite"/>
    </source>
</evidence>
<dbReference type="InterPro" id="IPR016024">
    <property type="entry name" value="ARM-type_fold"/>
</dbReference>
<reference evidence="4" key="1">
    <citation type="submission" date="2015-02" db="EMBL/GenBank/DDBJ databases">
        <title>Genome sequencing for Strongylocentrotus purpuratus.</title>
        <authorList>
            <person name="Murali S."/>
            <person name="Liu Y."/>
            <person name="Vee V."/>
            <person name="English A."/>
            <person name="Wang M."/>
            <person name="Skinner E."/>
            <person name="Han Y."/>
            <person name="Muzny D.M."/>
            <person name="Worley K.C."/>
            <person name="Gibbs R.A."/>
        </authorList>
    </citation>
    <scope>NUCLEOTIDE SEQUENCE</scope>
</reference>
<dbReference type="PANTHER" id="PTHR46270:SF2">
    <property type="entry name" value="TIR DOMAIN-CONTAINING PROTEIN"/>
    <property type="match status" value="1"/>
</dbReference>
<dbReference type="Gene3D" id="1.25.10.10">
    <property type="entry name" value="Leucine-rich Repeat Variant"/>
    <property type="match status" value="1"/>
</dbReference>
<evidence type="ECO:0000313" key="4">
    <source>
        <dbReference type="Proteomes" id="UP000007110"/>
    </source>
</evidence>
<feature type="compositionally biased region" description="Polar residues" evidence="2">
    <location>
        <begin position="1"/>
        <end position="16"/>
    </location>
</feature>
<dbReference type="SUPFAM" id="SSF48371">
    <property type="entry name" value="ARM repeat"/>
    <property type="match status" value="1"/>
</dbReference>
<feature type="region of interest" description="Disordered" evidence="2">
    <location>
        <begin position="1"/>
        <end position="51"/>
    </location>
</feature>
<sequence>MQPQRGQPTTVCTAGTTGYGEAMRTQHRQIRREDASEGHTGSGPYLSEHPLQPLDRAQQPVLFREEGVAQKMQPYLTGDPFLKSICMITLAYIAEDGQESTLAQQGTDTTEYLVKILKDALRSPDKRYRGLCDREIALALGRLAVHDGNKYKILEGGGLPLLVEMLKSENTHAQEAAANTIKALAFSAVLRRKLQEEGDCVRVLESLGQSTDSRVSDAAKGALWVITHG</sequence>
<evidence type="ECO:0000313" key="3">
    <source>
        <dbReference type="EnsemblMetazoa" id="XP_011669596"/>
    </source>
</evidence>
<reference evidence="3" key="2">
    <citation type="submission" date="2021-01" db="UniProtKB">
        <authorList>
            <consortium name="EnsemblMetazoa"/>
        </authorList>
    </citation>
    <scope>IDENTIFICATION</scope>
</reference>
<accession>A0A7M7HLC5</accession>
<dbReference type="InParanoid" id="A0A7M7HLC5"/>
<keyword evidence="4" id="KW-1185">Reference proteome</keyword>